<protein>
    <recommendedName>
        <fullName evidence="6 19">Adenosylcobinamide-GDP ribazoletransferase</fullName>
        <ecNumber evidence="5 19">2.7.8.26</ecNumber>
    </recommendedName>
    <alternativeName>
        <fullName evidence="16 19">Cobalamin synthase</fullName>
    </alternativeName>
    <alternativeName>
        <fullName evidence="15 19">Cobalamin-5'-phosphate synthase</fullName>
    </alternativeName>
</protein>
<comment type="catalytic activity">
    <reaction evidence="18 19">
        <text>alpha-ribazole 5'-phosphate + adenosylcob(III)inamide-GDP = adenosylcob(III)alamin 5'-phosphate + GMP + H(+)</text>
        <dbReference type="Rhea" id="RHEA:23560"/>
        <dbReference type="ChEBI" id="CHEBI:15378"/>
        <dbReference type="ChEBI" id="CHEBI:57918"/>
        <dbReference type="ChEBI" id="CHEBI:58115"/>
        <dbReference type="ChEBI" id="CHEBI:60487"/>
        <dbReference type="ChEBI" id="CHEBI:60493"/>
        <dbReference type="EC" id="2.7.8.26"/>
    </reaction>
</comment>
<evidence type="ECO:0000256" key="7">
    <source>
        <dbReference type="ARBA" id="ARBA00022475"/>
    </source>
</evidence>
<comment type="catalytic activity">
    <reaction evidence="17 19">
        <text>alpha-ribazole + adenosylcob(III)inamide-GDP = adenosylcob(III)alamin + GMP + H(+)</text>
        <dbReference type="Rhea" id="RHEA:16049"/>
        <dbReference type="ChEBI" id="CHEBI:10329"/>
        <dbReference type="ChEBI" id="CHEBI:15378"/>
        <dbReference type="ChEBI" id="CHEBI:18408"/>
        <dbReference type="ChEBI" id="CHEBI:58115"/>
        <dbReference type="ChEBI" id="CHEBI:60487"/>
        <dbReference type="EC" id="2.7.8.26"/>
    </reaction>
</comment>
<evidence type="ECO:0000256" key="4">
    <source>
        <dbReference type="ARBA" id="ARBA00010561"/>
    </source>
</evidence>
<dbReference type="EMBL" id="DSRD01000336">
    <property type="protein sequence ID" value="HGW93651.1"/>
    <property type="molecule type" value="Genomic_DNA"/>
</dbReference>
<evidence type="ECO:0000256" key="15">
    <source>
        <dbReference type="ARBA" id="ARBA00032605"/>
    </source>
</evidence>
<comment type="pathway">
    <text evidence="3 19">Cofactor biosynthesis; adenosylcobalamin biosynthesis; adenosylcobalamin from cob(II)yrinate a,c-diamide: step 7/7.</text>
</comment>
<dbReference type="GO" id="GO:0051073">
    <property type="term" value="F:adenosylcobinamide-GDP ribazoletransferase activity"/>
    <property type="evidence" value="ECO:0007669"/>
    <property type="project" value="UniProtKB-UniRule"/>
</dbReference>
<proteinExistence type="inferred from homology"/>
<dbReference type="UniPathway" id="UPA00148">
    <property type="reaction ID" value="UER00238"/>
</dbReference>
<keyword evidence="11 19" id="KW-0460">Magnesium</keyword>
<feature type="transmembrane region" description="Helical" evidence="19">
    <location>
        <begin position="121"/>
        <end position="142"/>
    </location>
</feature>
<evidence type="ECO:0000256" key="19">
    <source>
        <dbReference type="HAMAP-Rule" id="MF_00719"/>
    </source>
</evidence>
<evidence type="ECO:0000256" key="1">
    <source>
        <dbReference type="ARBA" id="ARBA00001946"/>
    </source>
</evidence>
<evidence type="ECO:0000256" key="16">
    <source>
        <dbReference type="ARBA" id="ARBA00032853"/>
    </source>
</evidence>
<evidence type="ECO:0000256" key="3">
    <source>
        <dbReference type="ARBA" id="ARBA00004663"/>
    </source>
</evidence>
<evidence type="ECO:0000256" key="17">
    <source>
        <dbReference type="ARBA" id="ARBA00048623"/>
    </source>
</evidence>
<dbReference type="PANTHER" id="PTHR34148">
    <property type="entry name" value="ADENOSYLCOBINAMIDE-GDP RIBAZOLETRANSFERASE"/>
    <property type="match status" value="1"/>
</dbReference>
<dbReference type="EC" id="2.7.8.26" evidence="5 19"/>
<accession>A0A832M4T3</accession>
<evidence type="ECO:0000256" key="5">
    <source>
        <dbReference type="ARBA" id="ARBA00013200"/>
    </source>
</evidence>
<keyword evidence="8 19" id="KW-0169">Cobalamin biosynthesis</keyword>
<dbReference type="InterPro" id="IPR003805">
    <property type="entry name" value="CobS"/>
</dbReference>
<keyword evidence="13 19" id="KW-0472">Membrane</keyword>
<evidence type="ECO:0000256" key="8">
    <source>
        <dbReference type="ARBA" id="ARBA00022573"/>
    </source>
</evidence>
<feature type="transmembrane region" description="Helical" evidence="19">
    <location>
        <begin position="192"/>
        <end position="210"/>
    </location>
</feature>
<evidence type="ECO:0000256" key="11">
    <source>
        <dbReference type="ARBA" id="ARBA00022842"/>
    </source>
</evidence>
<keyword evidence="9 19" id="KW-0808">Transferase</keyword>
<comment type="similarity">
    <text evidence="4 19">Belongs to the CobS family.</text>
</comment>
<evidence type="ECO:0000256" key="12">
    <source>
        <dbReference type="ARBA" id="ARBA00022989"/>
    </source>
</evidence>
<comment type="caution">
    <text evidence="20">The sequence shown here is derived from an EMBL/GenBank/DDBJ whole genome shotgun (WGS) entry which is preliminary data.</text>
</comment>
<dbReference type="GO" id="GO:0008818">
    <property type="term" value="F:cobalamin 5'-phosphate synthase activity"/>
    <property type="evidence" value="ECO:0007669"/>
    <property type="project" value="UniProtKB-UniRule"/>
</dbReference>
<evidence type="ECO:0000256" key="14">
    <source>
        <dbReference type="ARBA" id="ARBA00025228"/>
    </source>
</evidence>
<gene>
    <name evidence="19" type="primary">cobS</name>
    <name evidence="20" type="ORF">ENR47_05130</name>
</gene>
<evidence type="ECO:0000313" key="20">
    <source>
        <dbReference type="EMBL" id="HGW93651.1"/>
    </source>
</evidence>
<dbReference type="GO" id="GO:0009236">
    <property type="term" value="P:cobalamin biosynthetic process"/>
    <property type="evidence" value="ECO:0007669"/>
    <property type="project" value="UniProtKB-UniRule"/>
</dbReference>
<feature type="transmembrane region" description="Helical" evidence="19">
    <location>
        <begin position="148"/>
        <end position="171"/>
    </location>
</feature>
<comment type="cofactor">
    <cofactor evidence="1 19">
        <name>Mg(2+)</name>
        <dbReference type="ChEBI" id="CHEBI:18420"/>
    </cofactor>
</comment>
<evidence type="ECO:0000256" key="10">
    <source>
        <dbReference type="ARBA" id="ARBA00022692"/>
    </source>
</evidence>
<evidence type="ECO:0000256" key="18">
    <source>
        <dbReference type="ARBA" id="ARBA00049504"/>
    </source>
</evidence>
<dbReference type="AlphaFoldDB" id="A0A832M4T3"/>
<evidence type="ECO:0000256" key="2">
    <source>
        <dbReference type="ARBA" id="ARBA00004651"/>
    </source>
</evidence>
<name>A0A832M4T3_9CYAN</name>
<reference evidence="20" key="1">
    <citation type="journal article" date="2020" name="mSystems">
        <title>Genome- and Community-Level Interaction Insights into Carbon Utilization and Element Cycling Functions of Hydrothermarchaeota in Hydrothermal Sediment.</title>
        <authorList>
            <person name="Zhou Z."/>
            <person name="Liu Y."/>
            <person name="Xu W."/>
            <person name="Pan J."/>
            <person name="Luo Z.H."/>
            <person name="Li M."/>
        </authorList>
    </citation>
    <scope>NUCLEOTIDE SEQUENCE [LARGE SCALE GENOMIC DNA]</scope>
    <source>
        <strain evidence="20">SpSt-402</strain>
    </source>
</reference>
<evidence type="ECO:0000256" key="6">
    <source>
        <dbReference type="ARBA" id="ARBA00015850"/>
    </source>
</evidence>
<evidence type="ECO:0000256" key="13">
    <source>
        <dbReference type="ARBA" id="ARBA00023136"/>
    </source>
</evidence>
<keyword evidence="12 19" id="KW-1133">Transmembrane helix</keyword>
<evidence type="ECO:0000256" key="9">
    <source>
        <dbReference type="ARBA" id="ARBA00022679"/>
    </source>
</evidence>
<feature type="transmembrane region" description="Helical" evidence="19">
    <location>
        <begin position="48"/>
        <end position="68"/>
    </location>
</feature>
<dbReference type="HAMAP" id="MF_00719">
    <property type="entry name" value="CobS"/>
    <property type="match status" value="1"/>
</dbReference>
<organism evidence="20">
    <name type="scientific">Oscillatoriales cyanobacterium SpSt-402</name>
    <dbReference type="NCBI Taxonomy" id="2282168"/>
    <lineage>
        <taxon>Bacteria</taxon>
        <taxon>Bacillati</taxon>
        <taxon>Cyanobacteriota</taxon>
        <taxon>Cyanophyceae</taxon>
        <taxon>Oscillatoriophycideae</taxon>
        <taxon>Oscillatoriales</taxon>
    </lineage>
</organism>
<dbReference type="PANTHER" id="PTHR34148:SF1">
    <property type="entry name" value="ADENOSYLCOBINAMIDE-GDP RIBAZOLETRANSFERASE"/>
    <property type="match status" value="1"/>
</dbReference>
<dbReference type="Pfam" id="PF02654">
    <property type="entry name" value="CobS"/>
    <property type="match status" value="1"/>
</dbReference>
<comment type="function">
    <text evidence="14 19">Joins adenosylcobinamide-GDP and alpha-ribazole to generate adenosylcobalamin (Ado-cobalamin). Also synthesizes adenosylcobalamin 5'-phosphate from adenosylcobinamide-GDP and alpha-ribazole 5'-phosphate.</text>
</comment>
<sequence>MTRLYSLLQMCIAFGGVQAKTFLGAIAFYTCLPISYTWPLEFSGIARWAPAIGWVIGIILGTLDFVLLRLDIPIFPRSALIVASWVAITGGLHLDGAMDTADGLAVLDPERRLDVMADSRTGAFGAMTAVIILLLKTASLASLGSHRWWGLIVTAGWGRWGQLVAIARYPYLKAEGKGAFHKAAIRSQWESFPMLILMIGVSSIPLWLSWENRYTVLITILSGSTIAVLTGAWFNHKLGGHTGDTYGAVVEWTESLLLCLLTVG</sequence>
<dbReference type="NCBIfam" id="TIGR00317">
    <property type="entry name" value="cobS"/>
    <property type="match status" value="1"/>
</dbReference>
<comment type="subcellular location">
    <subcellularLocation>
        <location evidence="2 19">Cell membrane</location>
        <topology evidence="2 19">Multi-pass membrane protein</topology>
    </subcellularLocation>
</comment>
<keyword evidence="7 19" id="KW-1003">Cell membrane</keyword>
<feature type="transmembrane region" description="Helical" evidence="19">
    <location>
        <begin position="216"/>
        <end position="234"/>
    </location>
</feature>
<dbReference type="GO" id="GO:0005886">
    <property type="term" value="C:plasma membrane"/>
    <property type="evidence" value="ECO:0007669"/>
    <property type="project" value="UniProtKB-SubCell"/>
</dbReference>
<keyword evidence="10 19" id="KW-0812">Transmembrane</keyword>